<sequence precursor="true">MMRSAKQAQSGAALIISLIILVILVIIGLAAMRTSLLEEKMAGNSRDMALAFQAAETALRDAEAWLDAQTNDPLPTEDGNNRIWNSEQGDLDANWNNNLPWWQEPTRGTVWWQDNGVQYGADITNVTTRPMTIIEYLVEIPDDQVIQDGNRDTGRSFYRITARATGGSNQSRVLLQSTVAKRY</sequence>
<dbReference type="HOGENOM" id="CLU_103317_3_1_6"/>
<organism evidence="4 5">
    <name type="scientific">Methylophaga frappieri (strain ATCC BAA-2434 / DSM 25690 / JAM7)</name>
    <dbReference type="NCBI Taxonomy" id="754477"/>
    <lineage>
        <taxon>Bacteria</taxon>
        <taxon>Pseudomonadati</taxon>
        <taxon>Pseudomonadota</taxon>
        <taxon>Gammaproteobacteria</taxon>
        <taxon>Thiotrichales</taxon>
        <taxon>Piscirickettsiaceae</taxon>
        <taxon>Methylophaga</taxon>
    </lineage>
</organism>
<dbReference type="InterPro" id="IPR025205">
    <property type="entry name" value="PilX/PilW_C"/>
</dbReference>
<dbReference type="Proteomes" id="UP000009145">
    <property type="component" value="Chromosome"/>
</dbReference>
<gene>
    <name evidence="4" type="ordered locus">Q7C_2322</name>
</gene>
<keyword evidence="1" id="KW-0472">Membrane</keyword>
<keyword evidence="1" id="KW-1133">Transmembrane helix</keyword>
<dbReference type="Pfam" id="PF13681">
    <property type="entry name" value="PilX"/>
    <property type="match status" value="1"/>
</dbReference>
<name>I1YKL3_METFJ</name>
<dbReference type="KEGG" id="mec:Q7C_2322"/>
<evidence type="ECO:0000313" key="4">
    <source>
        <dbReference type="EMBL" id="AFJ03456.1"/>
    </source>
</evidence>
<accession>I1YKL3</accession>
<dbReference type="InterPro" id="IPR025746">
    <property type="entry name" value="PilX_N_dom"/>
</dbReference>
<feature type="domain" description="PilX/PilW C-terminal" evidence="2">
    <location>
        <begin position="72"/>
        <end position="181"/>
    </location>
</feature>
<dbReference type="eggNOG" id="COG4726">
    <property type="taxonomic scope" value="Bacteria"/>
</dbReference>
<evidence type="ECO:0000259" key="2">
    <source>
        <dbReference type="Pfam" id="PF13681"/>
    </source>
</evidence>
<reference evidence="4 5" key="1">
    <citation type="journal article" date="2012" name="J. Bacteriol.">
        <title>Complete genome sequences of Methylophaga sp. strain JAM1 and Methylophaga sp. strain JAM7.</title>
        <authorList>
            <person name="Villeneuve C."/>
            <person name="Martineau C."/>
            <person name="Mauffrey F."/>
            <person name="Villemur R."/>
        </authorList>
    </citation>
    <scope>NUCLEOTIDE SEQUENCE [LARGE SCALE GENOMIC DNA]</scope>
    <source>
        <strain evidence="4 5">JAM7</strain>
    </source>
</reference>
<evidence type="ECO:0000313" key="5">
    <source>
        <dbReference type="Proteomes" id="UP000009145"/>
    </source>
</evidence>
<proteinExistence type="predicted"/>
<keyword evidence="5" id="KW-1185">Reference proteome</keyword>
<feature type="transmembrane region" description="Helical" evidence="1">
    <location>
        <begin position="12"/>
        <end position="32"/>
    </location>
</feature>
<protein>
    <submittedName>
        <fullName evidence="4">Type IV fimbrial biogenesis protein PilX</fullName>
    </submittedName>
</protein>
<dbReference type="Pfam" id="PF14341">
    <property type="entry name" value="PilX_N"/>
    <property type="match status" value="1"/>
</dbReference>
<keyword evidence="1" id="KW-0812">Transmembrane</keyword>
<evidence type="ECO:0000259" key="3">
    <source>
        <dbReference type="Pfam" id="PF14341"/>
    </source>
</evidence>
<dbReference type="EMBL" id="CP003380">
    <property type="protein sequence ID" value="AFJ03456.1"/>
    <property type="molecule type" value="Genomic_DNA"/>
</dbReference>
<dbReference type="STRING" id="754477.Q7C_2322"/>
<dbReference type="PATRIC" id="fig|754477.3.peg.2289"/>
<dbReference type="OrthoDB" id="5298746at2"/>
<evidence type="ECO:0000256" key="1">
    <source>
        <dbReference type="SAM" id="Phobius"/>
    </source>
</evidence>
<dbReference type="AlphaFoldDB" id="I1YKL3"/>
<dbReference type="RefSeq" id="WP_014704875.1">
    <property type="nucleotide sequence ID" value="NC_017856.1"/>
</dbReference>
<feature type="domain" description="Type 4 fimbrial biogenesis protein PilX N-terminal" evidence="3">
    <location>
        <begin position="10"/>
        <end position="60"/>
    </location>
</feature>